<gene>
    <name evidence="2" type="ordered locus">Oweho_1424</name>
</gene>
<keyword evidence="1" id="KW-0732">Signal</keyword>
<dbReference type="EMBL" id="CP003156">
    <property type="protein sequence ID" value="AEV32420.1"/>
    <property type="molecule type" value="Genomic_DNA"/>
</dbReference>
<organism evidence="2 3">
    <name type="scientific">Owenweeksia hongkongensis (strain DSM 17368 / CIP 108786 / JCM 12287 / NRRL B-23963 / UST20020801)</name>
    <dbReference type="NCBI Taxonomy" id="926562"/>
    <lineage>
        <taxon>Bacteria</taxon>
        <taxon>Pseudomonadati</taxon>
        <taxon>Bacteroidota</taxon>
        <taxon>Flavobacteriia</taxon>
        <taxon>Flavobacteriales</taxon>
        <taxon>Owenweeksiaceae</taxon>
        <taxon>Owenweeksia</taxon>
    </lineage>
</organism>
<evidence type="ECO:0008006" key="4">
    <source>
        <dbReference type="Google" id="ProtNLM"/>
    </source>
</evidence>
<feature type="signal peptide" evidence="1">
    <location>
        <begin position="1"/>
        <end position="25"/>
    </location>
</feature>
<evidence type="ECO:0000256" key="1">
    <source>
        <dbReference type="SAM" id="SignalP"/>
    </source>
</evidence>
<evidence type="ECO:0000313" key="2">
    <source>
        <dbReference type="EMBL" id="AEV32420.1"/>
    </source>
</evidence>
<dbReference type="HOGENOM" id="CLU_1298744_0_0_10"/>
<sequence length="212" mass="22415">MKQKSTQLVTFLLFTLIGVSFSTNAQITTPDSVCAGTQDKVYGISSANANSTFTWYIDAAAGGTIDNSVTTSNNEIEIDWGMTPGTYTVYAVETTEFGCIGDSVQLTVIVNDLPSATVVSDSVCEGFDPTLTFAVTGEFPVTIDFTDGTNNYSTVATASPHVYTMTGAGYTTSQTLDITSVVDDNTCSEVTPVTGINVIIHPAANTGQIYHY</sequence>
<keyword evidence="3" id="KW-1185">Reference proteome</keyword>
<feature type="chain" id="PRO_5003515781" description="Ig-like domain-containing protein" evidence="1">
    <location>
        <begin position="26"/>
        <end position="212"/>
    </location>
</feature>
<accession>G8R852</accession>
<name>G8R852_OWEHD</name>
<proteinExistence type="predicted"/>
<dbReference type="AlphaFoldDB" id="G8R852"/>
<dbReference type="STRING" id="926562.Oweho_1424"/>
<dbReference type="OrthoDB" id="1447704at2"/>
<dbReference type="RefSeq" id="WP_014201776.1">
    <property type="nucleotide sequence ID" value="NC_016599.1"/>
</dbReference>
<protein>
    <recommendedName>
        <fullName evidence="4">Ig-like domain-containing protein</fullName>
    </recommendedName>
</protein>
<dbReference type="Proteomes" id="UP000005631">
    <property type="component" value="Chromosome"/>
</dbReference>
<dbReference type="KEGG" id="oho:Oweho_1424"/>
<evidence type="ECO:0000313" key="3">
    <source>
        <dbReference type="Proteomes" id="UP000005631"/>
    </source>
</evidence>
<reference evidence="2 3" key="1">
    <citation type="journal article" date="2012" name="Stand. Genomic Sci.">
        <title>Genome sequence of the orange-pigmented seawater bacterium Owenweeksia hongkongensis type strain (UST20020801(T)).</title>
        <authorList>
            <person name="Riedel T."/>
            <person name="Held B."/>
            <person name="Nolan M."/>
            <person name="Lucas S."/>
            <person name="Lapidus A."/>
            <person name="Tice H."/>
            <person name="Del Rio T.G."/>
            <person name="Cheng J.F."/>
            <person name="Han C."/>
            <person name="Tapia R."/>
            <person name="Goodwin L.A."/>
            <person name="Pitluck S."/>
            <person name="Liolios K."/>
            <person name="Mavromatis K."/>
            <person name="Pagani I."/>
            <person name="Ivanova N."/>
            <person name="Mikhailova N."/>
            <person name="Pati A."/>
            <person name="Chen A."/>
            <person name="Palaniappan K."/>
            <person name="Rohde M."/>
            <person name="Tindall B.J."/>
            <person name="Detter J.C."/>
            <person name="Goker M."/>
            <person name="Woyke T."/>
            <person name="Bristow J."/>
            <person name="Eisen J.A."/>
            <person name="Markowitz V."/>
            <person name="Hugenholtz P."/>
            <person name="Klenk H.P."/>
            <person name="Kyrpides N.C."/>
        </authorList>
    </citation>
    <scope>NUCLEOTIDE SEQUENCE</scope>
    <source>
        <strain evidence="3">DSM 17368 / JCM 12287 / NRRL B-23963</strain>
    </source>
</reference>